<dbReference type="GO" id="GO:0003700">
    <property type="term" value="F:DNA-binding transcription factor activity"/>
    <property type="evidence" value="ECO:0007669"/>
    <property type="project" value="InterPro"/>
</dbReference>
<dbReference type="OrthoDB" id="2247093at2759"/>
<feature type="region of interest" description="Disordered" evidence="2">
    <location>
        <begin position="1"/>
        <end position="120"/>
    </location>
</feature>
<evidence type="ECO:0000313" key="4">
    <source>
        <dbReference type="EMBL" id="KAF2858515.1"/>
    </source>
</evidence>
<feature type="region of interest" description="Disordered" evidence="2">
    <location>
        <begin position="140"/>
        <end position="165"/>
    </location>
</feature>
<evidence type="ECO:0000313" key="5">
    <source>
        <dbReference type="Proteomes" id="UP000799421"/>
    </source>
</evidence>
<dbReference type="EMBL" id="MU006008">
    <property type="protein sequence ID" value="KAF2858515.1"/>
    <property type="molecule type" value="Genomic_DNA"/>
</dbReference>
<sequence>MPPSPAQSPCSPRMPSFALQPPQATINVQQRPFLGSPRQLCNYPRKHQQPHSPPQQQPYSSPRKQHSLPLYSAPQQYHYQYSNQFSHPTPPSEPSRSKHSRRSASPTNSRHSNQSYNSHSLPNAYKMMTFDLAAGPVRRTPASRVADEKRRRNAGASARFRQRRKEREREAYQTIARLQQTLRKLIEELEWYQRERGYLEAILRSLEDGKRFFPRPKSPRSFRESWNFDERLLWNPYEAEQRPC</sequence>
<dbReference type="InterPro" id="IPR004827">
    <property type="entry name" value="bZIP"/>
</dbReference>
<accession>A0A6A7BUX4</accession>
<organism evidence="4 5">
    <name type="scientific">Piedraia hortae CBS 480.64</name>
    <dbReference type="NCBI Taxonomy" id="1314780"/>
    <lineage>
        <taxon>Eukaryota</taxon>
        <taxon>Fungi</taxon>
        <taxon>Dikarya</taxon>
        <taxon>Ascomycota</taxon>
        <taxon>Pezizomycotina</taxon>
        <taxon>Dothideomycetes</taxon>
        <taxon>Dothideomycetidae</taxon>
        <taxon>Capnodiales</taxon>
        <taxon>Piedraiaceae</taxon>
        <taxon>Piedraia</taxon>
    </lineage>
</organism>
<evidence type="ECO:0000259" key="3">
    <source>
        <dbReference type="PROSITE" id="PS00036"/>
    </source>
</evidence>
<dbReference type="AlphaFoldDB" id="A0A6A7BUX4"/>
<keyword evidence="1" id="KW-0175">Coiled coil</keyword>
<evidence type="ECO:0000256" key="1">
    <source>
        <dbReference type="SAM" id="Coils"/>
    </source>
</evidence>
<reference evidence="4" key="1">
    <citation type="journal article" date="2020" name="Stud. Mycol.">
        <title>101 Dothideomycetes genomes: a test case for predicting lifestyles and emergence of pathogens.</title>
        <authorList>
            <person name="Haridas S."/>
            <person name="Albert R."/>
            <person name="Binder M."/>
            <person name="Bloem J."/>
            <person name="Labutti K."/>
            <person name="Salamov A."/>
            <person name="Andreopoulos B."/>
            <person name="Baker S."/>
            <person name="Barry K."/>
            <person name="Bills G."/>
            <person name="Bluhm B."/>
            <person name="Cannon C."/>
            <person name="Castanera R."/>
            <person name="Culley D."/>
            <person name="Daum C."/>
            <person name="Ezra D."/>
            <person name="Gonzalez J."/>
            <person name="Henrissat B."/>
            <person name="Kuo A."/>
            <person name="Liang C."/>
            <person name="Lipzen A."/>
            <person name="Lutzoni F."/>
            <person name="Magnuson J."/>
            <person name="Mondo S."/>
            <person name="Nolan M."/>
            <person name="Ohm R."/>
            <person name="Pangilinan J."/>
            <person name="Park H.-J."/>
            <person name="Ramirez L."/>
            <person name="Alfaro M."/>
            <person name="Sun H."/>
            <person name="Tritt A."/>
            <person name="Yoshinaga Y."/>
            <person name="Zwiers L.-H."/>
            <person name="Turgeon B."/>
            <person name="Goodwin S."/>
            <person name="Spatafora J."/>
            <person name="Crous P."/>
            <person name="Grigoriev I."/>
        </authorList>
    </citation>
    <scope>NUCLEOTIDE SEQUENCE</scope>
    <source>
        <strain evidence="4">CBS 480.64</strain>
    </source>
</reference>
<dbReference type="Proteomes" id="UP000799421">
    <property type="component" value="Unassembled WGS sequence"/>
</dbReference>
<feature type="compositionally biased region" description="Polar residues" evidence="2">
    <location>
        <begin position="103"/>
        <end position="120"/>
    </location>
</feature>
<feature type="compositionally biased region" description="Polar residues" evidence="2">
    <location>
        <begin position="73"/>
        <end position="87"/>
    </location>
</feature>
<evidence type="ECO:0000256" key="2">
    <source>
        <dbReference type="SAM" id="MobiDB-lite"/>
    </source>
</evidence>
<gene>
    <name evidence="4" type="ORF">K470DRAFT_278437</name>
</gene>
<feature type="coiled-coil region" evidence="1">
    <location>
        <begin position="168"/>
        <end position="195"/>
    </location>
</feature>
<keyword evidence="5" id="KW-1185">Reference proteome</keyword>
<name>A0A6A7BUX4_9PEZI</name>
<protein>
    <recommendedName>
        <fullName evidence="3">BZIP domain-containing protein</fullName>
    </recommendedName>
</protein>
<dbReference type="InterPro" id="IPR046347">
    <property type="entry name" value="bZIP_sf"/>
</dbReference>
<dbReference type="SUPFAM" id="SSF57959">
    <property type="entry name" value="Leucine zipper domain"/>
    <property type="match status" value="1"/>
</dbReference>
<feature type="domain" description="BZIP" evidence="3">
    <location>
        <begin position="149"/>
        <end position="163"/>
    </location>
</feature>
<proteinExistence type="predicted"/>
<dbReference type="PROSITE" id="PS00036">
    <property type="entry name" value="BZIP_BASIC"/>
    <property type="match status" value="1"/>
</dbReference>